<proteinExistence type="predicted"/>
<dbReference type="EMBL" id="UOEU01001030">
    <property type="protein sequence ID" value="VAW43120.1"/>
    <property type="molecule type" value="Genomic_DNA"/>
</dbReference>
<accession>A0A3B0VRR2</accession>
<evidence type="ECO:0000313" key="1">
    <source>
        <dbReference type="EMBL" id="VAW43120.1"/>
    </source>
</evidence>
<protein>
    <submittedName>
        <fullName evidence="1">Uncharacterized protein</fullName>
    </submittedName>
</protein>
<name>A0A3B0VRR2_9ZZZZ</name>
<dbReference type="AlphaFoldDB" id="A0A3B0VRR2"/>
<reference evidence="1" key="1">
    <citation type="submission" date="2018-06" db="EMBL/GenBank/DDBJ databases">
        <authorList>
            <person name="Zhirakovskaya E."/>
        </authorList>
    </citation>
    <scope>NUCLEOTIDE SEQUENCE</scope>
</reference>
<gene>
    <name evidence="1" type="ORF">MNBD_CHLOROFLEXI01-1435</name>
</gene>
<sequence length="144" mass="17098">MSRIIHVNSPTKIRNRNRRSIAEMLRKLMQKPEIDAEAKDMAAMITLLLWEIADGVEQSAQAWEKRDYWMKAERFMRDWEWSPKIGADLEDVIRNEAWDLVPELMADLYPHFGDIQIKSMTRKATLWQGAHKKLLSEPPREYSW</sequence>
<organism evidence="1">
    <name type="scientific">hydrothermal vent metagenome</name>
    <dbReference type="NCBI Taxonomy" id="652676"/>
    <lineage>
        <taxon>unclassified sequences</taxon>
        <taxon>metagenomes</taxon>
        <taxon>ecological metagenomes</taxon>
    </lineage>
</organism>